<dbReference type="InterPro" id="IPR041370">
    <property type="entry name" value="Mlase_EEF1AKMT1/ZCCHC4"/>
</dbReference>
<dbReference type="PANTHER" id="PTHR13493:SF3">
    <property type="entry name" value="RRNA N6-ADENOSINE-METHYLTRANSFERASE ZCCHC4"/>
    <property type="match status" value="1"/>
</dbReference>
<evidence type="ECO:0000256" key="3">
    <source>
        <dbReference type="ARBA" id="ARBA00022603"/>
    </source>
</evidence>
<dbReference type="Proteomes" id="UP001445076">
    <property type="component" value="Unassembled WGS sequence"/>
</dbReference>
<dbReference type="InterPro" id="IPR001878">
    <property type="entry name" value="Znf_CCHC"/>
</dbReference>
<keyword evidence="3" id="KW-0489">Methyltransferase</keyword>
<gene>
    <name evidence="10" type="ORF">OTU49_010036</name>
</gene>
<dbReference type="InterPro" id="IPR002052">
    <property type="entry name" value="DNA_methylase_N6_adenine_CS"/>
</dbReference>
<keyword evidence="6" id="KW-0863">Zinc-finger</keyword>
<feature type="domain" description="CTCHY-type" evidence="9">
    <location>
        <begin position="349"/>
        <end position="416"/>
    </location>
</feature>
<feature type="region of interest" description="Disordered" evidence="7">
    <location>
        <begin position="488"/>
        <end position="517"/>
    </location>
</feature>
<name>A0AAW0WA14_CHEQU</name>
<dbReference type="GO" id="GO:0008988">
    <property type="term" value="F:rRNA (adenine-N6-)-methyltransferase activity"/>
    <property type="evidence" value="ECO:0007669"/>
    <property type="project" value="InterPro"/>
</dbReference>
<organism evidence="10 11">
    <name type="scientific">Cherax quadricarinatus</name>
    <name type="common">Australian red claw crayfish</name>
    <dbReference type="NCBI Taxonomy" id="27406"/>
    <lineage>
        <taxon>Eukaryota</taxon>
        <taxon>Metazoa</taxon>
        <taxon>Ecdysozoa</taxon>
        <taxon>Arthropoda</taxon>
        <taxon>Crustacea</taxon>
        <taxon>Multicrustacea</taxon>
        <taxon>Malacostraca</taxon>
        <taxon>Eumalacostraca</taxon>
        <taxon>Eucarida</taxon>
        <taxon>Decapoda</taxon>
        <taxon>Pleocyemata</taxon>
        <taxon>Astacidea</taxon>
        <taxon>Parastacoidea</taxon>
        <taxon>Parastacidae</taxon>
        <taxon>Cherax</taxon>
    </lineage>
</organism>
<proteinExistence type="predicted"/>
<dbReference type="EMBL" id="JARKIK010000078">
    <property type="protein sequence ID" value="KAK8726740.1"/>
    <property type="molecule type" value="Genomic_DNA"/>
</dbReference>
<comment type="caution">
    <text evidence="10">The sequence shown here is derived from an EMBL/GenBank/DDBJ whole genome shotgun (WGS) entry which is preliminary data.</text>
</comment>
<sequence length="554" mass="63768">NNKMANSDRLGVDVIINDLKNNPSCVHGPTVLFERFLGNGHSRKFYSCSTCRDRRDCGFFHLADGKITSCKRELWARLVIEAAPILSHQERFKIWKTVKRLPASDRSYCSSCSSLLKKSDMSDHGSCAVISPISDEQLSHPSTILVPKESSKFEAQYLFATSSVSVIVGMLQNLNTSRVLCIGAPRVHEAIASSPHLNMSSLMMDIDDRYCSFFSPKQFIQYNMFNHHFFEGETAKNTYEHFISVDENLVIVTDPPFGGRMELLAHNLKQIQDDWRRSRGLDSHRELPVLFVFPYFMEQQVISSLPSFTMLDYQVDYDNHPLYSSGPKGMKNGSAVRVFVNLPQSMFPLPEESYHLCKVCDRWVSINNQHCDKCNGCMSKDGRTYKHCDGCNKCVKPSWVHCSDCSRCQPHDHRCQEAGSALTCHMCGHSGHKRMDCPKRKLGCTLSDDESKRKRRKRNKNTLPLSLEDERMRRKTNKNTLPLSLEDERMRRKTNKNTLPLSLEDERMRRKTNKNTLPLSLEDERMRRKTNKNTLPLSLEDERKRNMEIFSQLT</sequence>
<keyword evidence="6" id="KW-0479">Metal-binding</keyword>
<dbReference type="GO" id="GO:0003676">
    <property type="term" value="F:nucleic acid binding"/>
    <property type="evidence" value="ECO:0007669"/>
    <property type="project" value="InterPro"/>
</dbReference>
<keyword evidence="2" id="KW-0963">Cytoplasm</keyword>
<evidence type="ECO:0000256" key="2">
    <source>
        <dbReference type="ARBA" id="ARBA00022490"/>
    </source>
</evidence>
<dbReference type="InterPro" id="IPR017921">
    <property type="entry name" value="Znf_CTCHY"/>
</dbReference>
<dbReference type="PROSITE" id="PS00092">
    <property type="entry name" value="N6_MTASE"/>
    <property type="match status" value="1"/>
</dbReference>
<keyword evidence="5" id="KW-0539">Nucleus</keyword>
<evidence type="ECO:0000256" key="5">
    <source>
        <dbReference type="ARBA" id="ARBA00023242"/>
    </source>
</evidence>
<keyword evidence="11" id="KW-1185">Reference proteome</keyword>
<dbReference type="GO" id="GO:0005730">
    <property type="term" value="C:nucleolus"/>
    <property type="evidence" value="ECO:0007669"/>
    <property type="project" value="TreeGrafter"/>
</dbReference>
<dbReference type="GO" id="GO:0005737">
    <property type="term" value="C:cytoplasm"/>
    <property type="evidence" value="ECO:0007669"/>
    <property type="project" value="UniProtKB-SubCell"/>
</dbReference>
<dbReference type="PROSITE" id="PS50158">
    <property type="entry name" value="ZF_CCHC"/>
    <property type="match status" value="1"/>
</dbReference>
<dbReference type="Pfam" id="PF10237">
    <property type="entry name" value="N6-adenineMlase"/>
    <property type="match status" value="1"/>
</dbReference>
<accession>A0AAW0WA14</accession>
<comment type="subcellular location">
    <subcellularLocation>
        <location evidence="1">Cytoplasm</location>
    </subcellularLocation>
</comment>
<protein>
    <recommendedName>
        <fullName evidence="12">Zinc finger CCHC domain-containing protein 4</fullName>
    </recommendedName>
</protein>
<evidence type="ECO:0000259" key="8">
    <source>
        <dbReference type="PROSITE" id="PS50158"/>
    </source>
</evidence>
<evidence type="ECO:0000313" key="10">
    <source>
        <dbReference type="EMBL" id="KAK8726740.1"/>
    </source>
</evidence>
<reference evidence="10 11" key="1">
    <citation type="journal article" date="2024" name="BMC Genomics">
        <title>Genome assembly of redclaw crayfish (Cherax quadricarinatus) provides insights into its immune adaptation and hypoxia tolerance.</title>
        <authorList>
            <person name="Liu Z."/>
            <person name="Zheng J."/>
            <person name="Li H."/>
            <person name="Fang K."/>
            <person name="Wang S."/>
            <person name="He J."/>
            <person name="Zhou D."/>
            <person name="Weng S."/>
            <person name="Chi M."/>
            <person name="Gu Z."/>
            <person name="He J."/>
            <person name="Li F."/>
            <person name="Wang M."/>
        </authorList>
    </citation>
    <scope>NUCLEOTIDE SEQUENCE [LARGE SCALE GENOMIC DNA]</scope>
    <source>
        <strain evidence="10">ZL_2023a</strain>
    </source>
</reference>
<evidence type="ECO:0008006" key="12">
    <source>
        <dbReference type="Google" id="ProtNLM"/>
    </source>
</evidence>
<evidence type="ECO:0000256" key="7">
    <source>
        <dbReference type="SAM" id="MobiDB-lite"/>
    </source>
</evidence>
<evidence type="ECO:0000256" key="4">
    <source>
        <dbReference type="ARBA" id="ARBA00022679"/>
    </source>
</evidence>
<evidence type="ECO:0000256" key="6">
    <source>
        <dbReference type="PROSITE-ProRule" id="PRU00047"/>
    </source>
</evidence>
<dbReference type="PROSITE" id="PS51270">
    <property type="entry name" value="ZF_CTCHY"/>
    <property type="match status" value="1"/>
</dbReference>
<feature type="non-terminal residue" evidence="10">
    <location>
        <position position="1"/>
    </location>
</feature>
<dbReference type="AlphaFoldDB" id="A0AAW0WA14"/>
<evidence type="ECO:0000256" key="1">
    <source>
        <dbReference type="ARBA" id="ARBA00004496"/>
    </source>
</evidence>
<feature type="domain" description="CCHC-type" evidence="8">
    <location>
        <begin position="424"/>
        <end position="439"/>
    </location>
</feature>
<dbReference type="GO" id="GO:0008270">
    <property type="term" value="F:zinc ion binding"/>
    <property type="evidence" value="ECO:0007669"/>
    <property type="project" value="UniProtKB-KW"/>
</dbReference>
<keyword evidence="4" id="KW-0808">Transferase</keyword>
<evidence type="ECO:0000259" key="9">
    <source>
        <dbReference type="PROSITE" id="PS51270"/>
    </source>
</evidence>
<dbReference type="InterPro" id="IPR039846">
    <property type="entry name" value="ZCCHC4"/>
</dbReference>
<dbReference type="PANTHER" id="PTHR13493">
    <property type="entry name" value="ZINC FINGER CCHC DOMAIN-CONTAINING"/>
    <property type="match status" value="1"/>
</dbReference>
<keyword evidence="6" id="KW-0862">Zinc</keyword>
<evidence type="ECO:0000313" key="11">
    <source>
        <dbReference type="Proteomes" id="UP001445076"/>
    </source>
</evidence>